<name>B8HQD8_CYAP4</name>
<dbReference type="EMBL" id="CP001344">
    <property type="protein sequence ID" value="ACL43928.1"/>
    <property type="molecule type" value="Genomic_DNA"/>
</dbReference>
<dbReference type="KEGG" id="cyn:Cyan7425_1558"/>
<gene>
    <name evidence="1" type="ordered locus">Cyan7425_1558</name>
</gene>
<dbReference type="HOGENOM" id="CLU_3215192_0_0_3"/>
<proteinExistence type="predicted"/>
<sequence>MKLDYLDRDPQPNSLLTRLLYLVQLLFQQHLKAYLCCSLEELAS</sequence>
<evidence type="ECO:0000313" key="1">
    <source>
        <dbReference type="EMBL" id="ACL43928.1"/>
    </source>
</evidence>
<organism evidence="1">
    <name type="scientific">Cyanothece sp. (strain PCC 7425 / ATCC 29141)</name>
    <dbReference type="NCBI Taxonomy" id="395961"/>
    <lineage>
        <taxon>Bacteria</taxon>
        <taxon>Bacillati</taxon>
        <taxon>Cyanobacteriota</taxon>
        <taxon>Cyanophyceae</taxon>
        <taxon>Gomontiellales</taxon>
        <taxon>Cyanothecaceae</taxon>
        <taxon>Cyanothece</taxon>
    </lineage>
</organism>
<reference evidence="1" key="1">
    <citation type="submission" date="2009-01" db="EMBL/GenBank/DDBJ databases">
        <title>Complete sequence of chromosome Cyanothece sp. PCC 7425.</title>
        <authorList>
            <consortium name="US DOE Joint Genome Institute"/>
            <person name="Lucas S."/>
            <person name="Copeland A."/>
            <person name="Lapidus A."/>
            <person name="Glavina del Rio T."/>
            <person name="Dalin E."/>
            <person name="Tice H."/>
            <person name="Bruce D."/>
            <person name="Goodwin L."/>
            <person name="Pitluck S."/>
            <person name="Sims D."/>
            <person name="Meineke L."/>
            <person name="Brettin T."/>
            <person name="Detter J.C."/>
            <person name="Han C."/>
            <person name="Larimer F."/>
            <person name="Land M."/>
            <person name="Hauser L."/>
            <person name="Kyrpides N."/>
            <person name="Ovchinnikova G."/>
            <person name="Liberton M."/>
            <person name="Stoeckel J."/>
            <person name="Banerjee A."/>
            <person name="Singh A."/>
            <person name="Page L."/>
            <person name="Sato H."/>
            <person name="Zhao L."/>
            <person name="Sherman L."/>
            <person name="Pakrasi H."/>
            <person name="Richardson P."/>
        </authorList>
    </citation>
    <scope>NUCLEOTIDE SEQUENCE</scope>
    <source>
        <strain evidence="1">PCC 7425</strain>
    </source>
</reference>
<protein>
    <submittedName>
        <fullName evidence="1">Uncharacterized protein</fullName>
    </submittedName>
</protein>
<dbReference type="AlphaFoldDB" id="B8HQD8"/>
<accession>B8HQD8</accession>
<dbReference type="STRING" id="395961.Cyan7425_1558"/>